<evidence type="ECO:0000313" key="2">
    <source>
        <dbReference type="Proteomes" id="UP000031057"/>
    </source>
</evidence>
<dbReference type="Pfam" id="PF05721">
    <property type="entry name" value="PhyH"/>
    <property type="match status" value="1"/>
</dbReference>
<proteinExistence type="predicted"/>
<dbReference type="SUPFAM" id="SSF51197">
    <property type="entry name" value="Clavaminate synthase-like"/>
    <property type="match status" value="1"/>
</dbReference>
<dbReference type="EMBL" id="JTDI01000011">
    <property type="protein sequence ID" value="KHK88966.1"/>
    <property type="molecule type" value="Genomic_DNA"/>
</dbReference>
<name>A0A0B1ZID6_9SPHN</name>
<dbReference type="Gene3D" id="2.60.120.620">
    <property type="entry name" value="q2cbj1_9rhob like domain"/>
    <property type="match status" value="1"/>
</dbReference>
<dbReference type="STRING" id="1348853.LK12_23010"/>
<dbReference type="PANTHER" id="PTHR37563">
    <property type="entry name" value="PHYTANOYL-COA DIOXYGENASE FAMILY PROTEIN (AFU_ORTHOLOGUE AFUA_2G03330)"/>
    <property type="match status" value="1"/>
</dbReference>
<evidence type="ECO:0000313" key="1">
    <source>
        <dbReference type="EMBL" id="KHK88966.1"/>
    </source>
</evidence>
<dbReference type="InterPro" id="IPR008775">
    <property type="entry name" value="Phytyl_CoA_dOase-like"/>
</dbReference>
<comment type="caution">
    <text evidence="1">The sequence shown here is derived from an EMBL/GenBank/DDBJ whole genome shotgun (WGS) entry which is preliminary data.</text>
</comment>
<organism evidence="1 2">
    <name type="scientific">Novosphingobium malaysiense</name>
    <dbReference type="NCBI Taxonomy" id="1348853"/>
    <lineage>
        <taxon>Bacteria</taxon>
        <taxon>Pseudomonadati</taxon>
        <taxon>Pseudomonadota</taxon>
        <taxon>Alphaproteobacteria</taxon>
        <taxon>Sphingomonadales</taxon>
        <taxon>Sphingomonadaceae</taxon>
        <taxon>Novosphingobium</taxon>
    </lineage>
</organism>
<accession>A0A0B1ZID6</accession>
<dbReference type="AlphaFoldDB" id="A0A0B1ZID6"/>
<reference evidence="1 2" key="1">
    <citation type="submission" date="2014-10" db="EMBL/GenBank/DDBJ databases">
        <title>Genome sequence of Novosphingobium malaysiense MUSC 273(T).</title>
        <authorList>
            <person name="Lee L.-H."/>
        </authorList>
    </citation>
    <scope>NUCLEOTIDE SEQUENCE [LARGE SCALE GENOMIC DNA]</scope>
    <source>
        <strain evidence="1 2">MUSC 273</strain>
    </source>
</reference>
<dbReference type="InterPro" id="IPR051961">
    <property type="entry name" value="Fungal_Metabolite_Diox"/>
</dbReference>
<dbReference type="PANTHER" id="PTHR37563:SF2">
    <property type="entry name" value="PHYTANOYL-COA DIOXYGENASE FAMILY PROTEIN (AFU_ORTHOLOGUE AFUA_2G03330)"/>
    <property type="match status" value="1"/>
</dbReference>
<dbReference type="GO" id="GO:0016706">
    <property type="term" value="F:2-oxoglutarate-dependent dioxygenase activity"/>
    <property type="evidence" value="ECO:0007669"/>
    <property type="project" value="UniProtKB-ARBA"/>
</dbReference>
<dbReference type="Proteomes" id="UP000031057">
    <property type="component" value="Unassembled WGS sequence"/>
</dbReference>
<evidence type="ECO:0008006" key="3">
    <source>
        <dbReference type="Google" id="ProtNLM"/>
    </source>
</evidence>
<gene>
    <name evidence="1" type="ORF">LK12_23010</name>
</gene>
<keyword evidence="2" id="KW-1185">Reference proteome</keyword>
<sequence length="280" mass="31936">MSIELNVEALRRDGYVIIEGLFSDEFCDRATEALHRIQHDYSIRISENDFSGRNTVRIMNLLQYDNLFQDIPVHEGYLPVIQSYMDRECLLSGIDSSEILPGEKAQMLHTDSWWYDDIRLDFPITVNSVLTLTDFTTENGATRVVPGSHLWPADKVSYEMAEASNVSNLPAMHIRGYGTEWEPVVAEAPKGSVILFDSRLVHGGGANTTDKARPSIISPFCRGWVRQLDNFAYALSHEKMRSFSPQLQQLIGLEKYRGGYSNVNNMSPREWLWDRKVQQA</sequence>
<protein>
    <recommendedName>
        <fullName evidence="3">Phytanoyl-CoA dioxygenase</fullName>
    </recommendedName>
</protein>
<dbReference type="RefSeq" id="WP_039290404.1">
    <property type="nucleotide sequence ID" value="NZ_JTDI01000011.1"/>
</dbReference>